<comment type="caution">
    <text evidence="2">The sequence shown here is derived from an EMBL/GenBank/DDBJ whole genome shotgun (WGS) entry which is preliminary data.</text>
</comment>
<reference evidence="3 4" key="1">
    <citation type="submission" date="2016-04" db="EMBL/GenBank/DDBJ databases">
        <title>Reclassification of Paraburkholderia panaciterrae (Farh et al. 2015) Dobritsa &amp; Samadpour 2016 as a later homotypic synonym of Paraburkholderia ginsengiterrae (Farh et al. 2015) Dobritsa &amp; Samadpour 2016.</title>
        <authorList>
            <person name="Dobritsa A.P."/>
            <person name="Kutumbaka K."/>
            <person name="Samadpour M."/>
        </authorList>
    </citation>
    <scope>NUCLEOTIDE SEQUENCE [LARGE SCALE GENOMIC DNA]</scope>
    <source>
        <strain evidence="2 4">DCY85</strain>
        <strain evidence="1 3">DCY85-1</strain>
    </source>
</reference>
<sequence length="73" mass="7740">MLSGRIAFDRGGQISDWRLGENTDAVLLRQCDSGAGCRVSLAAKDKVVDKRAAARQVPAMKGAVRTAPPAAWT</sequence>
<gene>
    <name evidence="1" type="ORF">A6V36_23895</name>
    <name evidence="2" type="ORF">A6V37_21675</name>
</gene>
<evidence type="ECO:0000313" key="2">
    <source>
        <dbReference type="EMBL" id="OAJ62828.1"/>
    </source>
</evidence>
<dbReference type="EMBL" id="LXKA01000154">
    <property type="protein sequence ID" value="OAJ62828.1"/>
    <property type="molecule type" value="Genomic_DNA"/>
</dbReference>
<dbReference type="AlphaFoldDB" id="A0A1A9NBC5"/>
<evidence type="ECO:0000313" key="3">
    <source>
        <dbReference type="Proteomes" id="UP000077961"/>
    </source>
</evidence>
<dbReference type="EMBL" id="LXJZ01000091">
    <property type="protein sequence ID" value="OAJ61425.1"/>
    <property type="molecule type" value="Genomic_DNA"/>
</dbReference>
<evidence type="ECO:0000313" key="4">
    <source>
        <dbReference type="Proteomes" id="UP000078116"/>
    </source>
</evidence>
<dbReference type="Proteomes" id="UP000078116">
    <property type="component" value="Unassembled WGS sequence"/>
</dbReference>
<keyword evidence="3" id="KW-1185">Reference proteome</keyword>
<name>A0A1A9NBC5_9BURK</name>
<organism evidence="2 4">
    <name type="scientific">Paraburkholderia ginsengiterrae</name>
    <dbReference type="NCBI Taxonomy" id="1462993"/>
    <lineage>
        <taxon>Bacteria</taxon>
        <taxon>Pseudomonadati</taxon>
        <taxon>Pseudomonadota</taxon>
        <taxon>Betaproteobacteria</taxon>
        <taxon>Burkholderiales</taxon>
        <taxon>Burkholderiaceae</taxon>
        <taxon>Paraburkholderia</taxon>
    </lineage>
</organism>
<dbReference type="Proteomes" id="UP000077961">
    <property type="component" value="Unassembled WGS sequence"/>
</dbReference>
<protein>
    <submittedName>
        <fullName evidence="2">Uncharacterized protein</fullName>
    </submittedName>
</protein>
<evidence type="ECO:0000313" key="1">
    <source>
        <dbReference type="EMBL" id="OAJ61425.1"/>
    </source>
</evidence>
<accession>A0A1A9NBC5</accession>
<proteinExistence type="predicted"/>